<dbReference type="InterPro" id="IPR027417">
    <property type="entry name" value="P-loop_NTPase"/>
</dbReference>
<comment type="subcellular location">
    <subcellularLocation>
        <location evidence="13">Nucleus</location>
    </subcellularLocation>
    <subcellularLocation>
        <location evidence="13">Mitochondrion</location>
    </subcellularLocation>
</comment>
<dbReference type="EMBL" id="JANEYF010002500">
    <property type="protein sequence ID" value="KAJ8945724.1"/>
    <property type="molecule type" value="Genomic_DNA"/>
</dbReference>
<dbReference type="PANTHER" id="PTHR47642:SF7">
    <property type="entry name" value="ATP-DEPENDENT DNA HELICASE PIF1"/>
    <property type="match status" value="1"/>
</dbReference>
<evidence type="ECO:0000256" key="3">
    <source>
        <dbReference type="ARBA" id="ARBA00022801"/>
    </source>
</evidence>
<comment type="cofactor">
    <cofactor evidence="13">
        <name>Mg(2+)</name>
        <dbReference type="ChEBI" id="CHEBI:18420"/>
    </cofactor>
</comment>
<evidence type="ECO:0000256" key="6">
    <source>
        <dbReference type="ARBA" id="ARBA00023125"/>
    </source>
</evidence>
<keyword evidence="10 13" id="KW-0413">Isomerase</keyword>
<gene>
    <name evidence="13" type="primary">PIF1</name>
    <name evidence="16" type="ORF">NQ314_009086</name>
</gene>
<dbReference type="SMART" id="SM00382">
    <property type="entry name" value="AAA"/>
    <property type="match status" value="1"/>
</dbReference>
<evidence type="ECO:0000256" key="8">
    <source>
        <dbReference type="ARBA" id="ARBA00023172"/>
    </source>
</evidence>
<evidence type="ECO:0000313" key="17">
    <source>
        <dbReference type="Proteomes" id="UP001162156"/>
    </source>
</evidence>
<evidence type="ECO:0000256" key="14">
    <source>
        <dbReference type="SAM" id="MobiDB-lite"/>
    </source>
</evidence>
<evidence type="ECO:0000259" key="15">
    <source>
        <dbReference type="SMART" id="SM00382"/>
    </source>
</evidence>
<dbReference type="Gene3D" id="3.40.50.300">
    <property type="entry name" value="P-loop containing nucleotide triphosphate hydrolases"/>
    <property type="match status" value="2"/>
</dbReference>
<organism evidence="16 17">
    <name type="scientific">Rhamnusium bicolor</name>
    <dbReference type="NCBI Taxonomy" id="1586634"/>
    <lineage>
        <taxon>Eukaryota</taxon>
        <taxon>Metazoa</taxon>
        <taxon>Ecdysozoa</taxon>
        <taxon>Arthropoda</taxon>
        <taxon>Hexapoda</taxon>
        <taxon>Insecta</taxon>
        <taxon>Pterygota</taxon>
        <taxon>Neoptera</taxon>
        <taxon>Endopterygota</taxon>
        <taxon>Coleoptera</taxon>
        <taxon>Polyphaga</taxon>
        <taxon>Cucujiformia</taxon>
        <taxon>Chrysomeloidea</taxon>
        <taxon>Cerambycidae</taxon>
        <taxon>Lepturinae</taxon>
        <taxon>Rhagiini</taxon>
        <taxon>Rhamnusium</taxon>
    </lineage>
</organism>
<proteinExistence type="inferred from homology"/>
<keyword evidence="11 13" id="KW-0539">Nucleus</keyword>
<evidence type="ECO:0000256" key="12">
    <source>
        <dbReference type="ARBA" id="ARBA00065873"/>
    </source>
</evidence>
<evidence type="ECO:0000256" key="9">
    <source>
        <dbReference type="ARBA" id="ARBA00023204"/>
    </source>
</evidence>
<dbReference type="Pfam" id="PF05970">
    <property type="entry name" value="PIF1"/>
    <property type="match status" value="1"/>
</dbReference>
<dbReference type="Pfam" id="PF21530">
    <property type="entry name" value="Pif1_2B_dom"/>
    <property type="match status" value="1"/>
</dbReference>
<comment type="catalytic activity">
    <reaction evidence="13">
        <text>ATP + H2O = ADP + phosphate + H(+)</text>
        <dbReference type="Rhea" id="RHEA:13065"/>
        <dbReference type="ChEBI" id="CHEBI:15377"/>
        <dbReference type="ChEBI" id="CHEBI:15378"/>
        <dbReference type="ChEBI" id="CHEBI:30616"/>
        <dbReference type="ChEBI" id="CHEBI:43474"/>
        <dbReference type="ChEBI" id="CHEBI:456216"/>
        <dbReference type="EC" id="5.6.2.3"/>
    </reaction>
</comment>
<dbReference type="HAMAP" id="MF_03176">
    <property type="entry name" value="PIF1"/>
    <property type="match status" value="1"/>
</dbReference>
<dbReference type="GO" id="GO:0000723">
    <property type="term" value="P:telomere maintenance"/>
    <property type="evidence" value="ECO:0007669"/>
    <property type="project" value="InterPro"/>
</dbReference>
<dbReference type="GO" id="GO:0006281">
    <property type="term" value="P:DNA repair"/>
    <property type="evidence" value="ECO:0007669"/>
    <property type="project" value="UniProtKB-UniRule"/>
</dbReference>
<keyword evidence="8 13" id="KW-0233">DNA recombination</keyword>
<dbReference type="FunFam" id="3.40.50.300:FF:003367">
    <property type="entry name" value="ATP-dependent DNA helicase PIF1"/>
    <property type="match status" value="1"/>
</dbReference>
<dbReference type="GO" id="GO:0005524">
    <property type="term" value="F:ATP binding"/>
    <property type="evidence" value="ECO:0007669"/>
    <property type="project" value="UniProtKB-UniRule"/>
</dbReference>
<dbReference type="GO" id="GO:0005739">
    <property type="term" value="C:mitochondrion"/>
    <property type="evidence" value="ECO:0007669"/>
    <property type="project" value="UniProtKB-SubCell"/>
</dbReference>
<comment type="function">
    <text evidence="13">DNA-dependent ATPase and 5'-3' DNA helicase required for the maintenance of both mitochondrial and nuclear genome stability.</text>
</comment>
<feature type="compositionally biased region" description="Polar residues" evidence="14">
    <location>
        <begin position="151"/>
        <end position="160"/>
    </location>
</feature>
<dbReference type="Pfam" id="PF25344">
    <property type="entry name" value="PH_LRR1"/>
    <property type="match status" value="1"/>
</dbReference>
<protein>
    <recommendedName>
        <fullName evidence="13">ATP-dependent DNA helicase PIF1</fullName>
        <ecNumber evidence="13">5.6.2.3</ecNumber>
    </recommendedName>
    <alternativeName>
        <fullName evidence="13">DNA 5'-3' helicase PIF1</fullName>
    </alternativeName>
    <alternativeName>
        <fullName evidence="13">DNA repair and recombination helicase PIF1</fullName>
    </alternativeName>
</protein>
<dbReference type="InterPro" id="IPR010285">
    <property type="entry name" value="DNA_helicase_pif1-like_DEAD"/>
</dbReference>
<keyword evidence="5 13" id="KW-0067">ATP-binding</keyword>
<dbReference type="InterPro" id="IPR057437">
    <property type="entry name" value="PIF1/LRR1_PH"/>
</dbReference>
<evidence type="ECO:0000256" key="5">
    <source>
        <dbReference type="ARBA" id="ARBA00022840"/>
    </source>
</evidence>
<keyword evidence="4 13" id="KW-0347">Helicase</keyword>
<dbReference type="PANTHER" id="PTHR47642">
    <property type="entry name" value="ATP-DEPENDENT DNA HELICASE"/>
    <property type="match status" value="1"/>
</dbReference>
<comment type="caution">
    <text evidence="16">The sequence shown here is derived from an EMBL/GenBank/DDBJ whole genome shotgun (WGS) entry which is preliminary data.</text>
</comment>
<dbReference type="SUPFAM" id="SSF52540">
    <property type="entry name" value="P-loop containing nucleoside triphosphate hydrolases"/>
    <property type="match status" value="2"/>
</dbReference>
<feature type="region of interest" description="Disordered" evidence="14">
    <location>
        <begin position="149"/>
        <end position="176"/>
    </location>
</feature>
<dbReference type="CDD" id="cd18809">
    <property type="entry name" value="SF1_C_RecD"/>
    <property type="match status" value="1"/>
</dbReference>
<comment type="subunit">
    <text evidence="12">Monomer. Interacts with telomerase.</text>
</comment>
<evidence type="ECO:0000256" key="1">
    <source>
        <dbReference type="ARBA" id="ARBA00022741"/>
    </source>
</evidence>
<accession>A0AAV8Y3Q7</accession>
<dbReference type="Proteomes" id="UP001162156">
    <property type="component" value="Unassembled WGS sequence"/>
</dbReference>
<dbReference type="CDD" id="cd18037">
    <property type="entry name" value="DEXSc_Pif1_like"/>
    <property type="match status" value="1"/>
</dbReference>
<keyword evidence="1 13" id="KW-0547">Nucleotide-binding</keyword>
<comment type="similarity">
    <text evidence="13">Belongs to the helicase family. PIF1 subfamily.</text>
</comment>
<dbReference type="InterPro" id="IPR003593">
    <property type="entry name" value="AAA+_ATPase"/>
</dbReference>
<reference evidence="16" key="1">
    <citation type="journal article" date="2023" name="Insect Mol. Biol.">
        <title>Genome sequencing provides insights into the evolution of gene families encoding plant cell wall-degrading enzymes in longhorned beetles.</title>
        <authorList>
            <person name="Shin N.R."/>
            <person name="Okamura Y."/>
            <person name="Kirsch R."/>
            <person name="Pauchet Y."/>
        </authorList>
    </citation>
    <scope>NUCLEOTIDE SEQUENCE</scope>
    <source>
        <strain evidence="16">RBIC_L_NR</strain>
    </source>
</reference>
<evidence type="ECO:0000256" key="11">
    <source>
        <dbReference type="ARBA" id="ARBA00023242"/>
    </source>
</evidence>
<evidence type="ECO:0000256" key="10">
    <source>
        <dbReference type="ARBA" id="ARBA00023235"/>
    </source>
</evidence>
<evidence type="ECO:0000256" key="7">
    <source>
        <dbReference type="ARBA" id="ARBA00023128"/>
    </source>
</evidence>
<evidence type="ECO:0000256" key="2">
    <source>
        <dbReference type="ARBA" id="ARBA00022763"/>
    </source>
</evidence>
<dbReference type="FunFam" id="3.40.50.300:FF:000805">
    <property type="entry name" value="ATP-dependent DNA helicase PIF1"/>
    <property type="match status" value="1"/>
</dbReference>
<dbReference type="GO" id="GO:0043139">
    <property type="term" value="F:5'-3' DNA helicase activity"/>
    <property type="evidence" value="ECO:0007669"/>
    <property type="project" value="UniProtKB-UniRule"/>
</dbReference>
<dbReference type="InterPro" id="IPR051055">
    <property type="entry name" value="PIF1_helicase"/>
</dbReference>
<keyword evidence="17" id="KW-1185">Reference proteome</keyword>
<keyword evidence="6 13" id="KW-0238">DNA-binding</keyword>
<keyword evidence="9 13" id="KW-0234">DNA repair</keyword>
<dbReference type="EC" id="5.6.2.3" evidence="13"/>
<dbReference type="InterPro" id="IPR049163">
    <property type="entry name" value="Pif1-like_2B_dom"/>
</dbReference>
<keyword evidence="3 13" id="KW-0378">Hydrolase</keyword>
<feature type="domain" description="AAA+ ATPase" evidence="15">
    <location>
        <begin position="206"/>
        <end position="352"/>
    </location>
</feature>
<evidence type="ECO:0000256" key="4">
    <source>
        <dbReference type="ARBA" id="ARBA00022806"/>
    </source>
</evidence>
<dbReference type="GO" id="GO:0003677">
    <property type="term" value="F:DNA binding"/>
    <property type="evidence" value="ECO:0007669"/>
    <property type="project" value="UniProtKB-KW"/>
</dbReference>
<name>A0AAV8Y3Q7_9CUCU</name>
<feature type="DNA-binding region" evidence="13">
    <location>
        <begin position="566"/>
        <end position="585"/>
    </location>
</feature>
<dbReference type="GO" id="GO:0006310">
    <property type="term" value="P:DNA recombination"/>
    <property type="evidence" value="ECO:0007669"/>
    <property type="project" value="UniProtKB-UniRule"/>
</dbReference>
<evidence type="ECO:0000256" key="13">
    <source>
        <dbReference type="HAMAP-Rule" id="MF_03176"/>
    </source>
</evidence>
<keyword evidence="7 13" id="KW-0496">Mitochondrion</keyword>
<sequence>MNNSDGYLTCAVNIEWLNKQGIVQRKLTQKKANLRLIRNERKEILVEVTAEKTAPVKLLLKGISVHKKFMNEGKASIKFQPLNCTLYLSNAPTGQLLTFLRTIFVKMTGGQSATNANTSLRTQLLSHKPQQFEEISPLTNLEIDKARAKISKSTETTPSPLASKKRKLERTDSVRPQAAKKLYSSSPIPNEPLDLEQQQVLDACLAGHNVFFTGSAGTGKSYLLKRIIGTLPPDVTTATASTGVAACHIGGVTLHQFAGIGKGEATLERSVELASKPPTVSIWRKCKHLIIDEISMVDGEYFEKIEQVARKVRRNDKPFGGIQLILCGDFFQLPPVRTFNFGDNKAVPPRFCFKTKAWESCRLTTYELRKVHRQNDESFISILNKIRIGRVDKDVTDTLAATAKQRIEQGDILATRLCTHTKDADIINETKLKALQGELQVFEAQDSIPGTTKQLDQQTPVPSRLELKIGAQVMLLKNINVASGLVNGARGVVKEFRQGLPVVQFRNKKEYVANHERWTVKTAGGGSLSRKQVPLKLAWAFSIHKSQGLTLDCVEMSLGRVFEAGQAYVALSRAQSLETLRVLDFNSTQVWANPDVLQFYRTLDQTRIVPLGPINKQNIIRKGVKKRLPMSKSKLFDKPLVSIC</sequence>
<evidence type="ECO:0000313" key="16">
    <source>
        <dbReference type="EMBL" id="KAJ8945724.1"/>
    </source>
</evidence>
<dbReference type="GO" id="GO:0016787">
    <property type="term" value="F:hydrolase activity"/>
    <property type="evidence" value="ECO:0007669"/>
    <property type="project" value="UniProtKB-KW"/>
</dbReference>
<dbReference type="InterPro" id="IPR048293">
    <property type="entry name" value="PIF1_RRM3_pfh1"/>
</dbReference>
<feature type="binding site" evidence="13">
    <location>
        <begin position="214"/>
        <end position="221"/>
    </location>
    <ligand>
        <name>ATP</name>
        <dbReference type="ChEBI" id="CHEBI:30616"/>
    </ligand>
</feature>
<dbReference type="AlphaFoldDB" id="A0AAV8Y3Q7"/>
<dbReference type="GO" id="GO:0005634">
    <property type="term" value="C:nucleus"/>
    <property type="evidence" value="ECO:0007669"/>
    <property type="project" value="UniProtKB-SubCell"/>
</dbReference>
<keyword evidence="2 13" id="KW-0227">DNA damage</keyword>